<feature type="compositionally biased region" description="Low complexity" evidence="1">
    <location>
        <begin position="957"/>
        <end position="984"/>
    </location>
</feature>
<accession>A0A0G4I8D4</accession>
<feature type="region of interest" description="Disordered" evidence="1">
    <location>
        <begin position="621"/>
        <end position="680"/>
    </location>
</feature>
<feature type="compositionally biased region" description="Basic and acidic residues" evidence="1">
    <location>
        <begin position="653"/>
        <end position="666"/>
    </location>
</feature>
<reference evidence="2" key="1">
    <citation type="submission" date="2014-11" db="EMBL/GenBank/DDBJ databases">
        <authorList>
            <person name="Otto D Thomas"/>
            <person name="Naeem Raeece"/>
        </authorList>
    </citation>
    <scope>NUCLEOTIDE SEQUENCE</scope>
</reference>
<gene>
    <name evidence="2" type="ORF">Cvel_11895</name>
</gene>
<dbReference type="PhylomeDB" id="A0A0G4I8D4"/>
<dbReference type="VEuPathDB" id="CryptoDB:Cvel_11895"/>
<feature type="region of interest" description="Disordered" evidence="1">
    <location>
        <begin position="946"/>
        <end position="998"/>
    </location>
</feature>
<name>A0A0G4I8D4_9ALVE</name>
<evidence type="ECO:0000256" key="1">
    <source>
        <dbReference type="SAM" id="MobiDB-lite"/>
    </source>
</evidence>
<feature type="compositionally biased region" description="Basic residues" evidence="1">
    <location>
        <begin position="635"/>
        <end position="652"/>
    </location>
</feature>
<dbReference type="AlphaFoldDB" id="A0A0G4I8D4"/>
<organism evidence="2">
    <name type="scientific">Chromera velia CCMP2878</name>
    <dbReference type="NCBI Taxonomy" id="1169474"/>
    <lineage>
        <taxon>Eukaryota</taxon>
        <taxon>Sar</taxon>
        <taxon>Alveolata</taxon>
        <taxon>Colpodellida</taxon>
        <taxon>Chromeraceae</taxon>
        <taxon>Chromera</taxon>
    </lineage>
</organism>
<protein>
    <submittedName>
        <fullName evidence="2">Uncharacterized protein</fullName>
    </submittedName>
</protein>
<evidence type="ECO:0000313" key="2">
    <source>
        <dbReference type="EMBL" id="CEM53364.1"/>
    </source>
</evidence>
<proteinExistence type="predicted"/>
<dbReference type="EMBL" id="CDMZ01005646">
    <property type="protein sequence ID" value="CEM53364.1"/>
    <property type="molecule type" value="Genomic_DNA"/>
</dbReference>
<feature type="region of interest" description="Disordered" evidence="1">
    <location>
        <begin position="696"/>
        <end position="739"/>
    </location>
</feature>
<sequence>MSLKKVTFLKLLHQPPVEIEIYVGKGALFPLRLVCKDFNDRILSEFGVTPMTIDEMIIVGIGPNLIHWLMDFVVTPPSEALLRKIVEIKEGPLLLLLHKYPETTFPLEEDVPRRYIWNRNQVRGFSNVLSIMEGFAINADVENFMFFNKKFKRQVLRHLKLFFKKCAWHAAEVRGLALIKYLQQFKTRLRASFGDETDVNKLKRIPPDFVDTLMRERFWNPDKKMWEPCLHLHLHPTLSQLCLDAWRGNINTILMSPMPDPTEFQTRKPIHPPLVVTRLMWYAIRGGHNECAKKIWDWGLDRAERMGPQLGMTIQQYKEKVALPRRRGTNKPPAEAAAREGNMEMLRWMRSEERDARFGFDQWVVKAAIEGHQVDVLQYIVSEIPIVLPMDRWSRKLPDAARAHKSWACLRWLREQDPPVRWGKPEPGEIFGHGTSVARRIRLYEVKLAEFVSKDKVNDPPLPPEDIREDVCLFIRKAVTGTTLLSAKRVLEERDWRLFNWLCRIGGHEFEERRMVRLGYMQTVEIMRQWVTVLHWHLTTKWPAFVHGLERAGQRYDKMVANLNRDQDGFCKFHLWVKSHMDNYEPGLSKNAKRSLREIVKHSGEEHLRWMLEEWSPWDRPAHLQPRIPKQPMWLKRRRRRNKIKRRRRAARRRQERDAKLKKANEANDPAQAAPPGVIVEGGPAGAAAAAAAAAPAPKARAKQAAPKPKPKAAQPKAQAKPKAGPASAKAKASPQAKALAKAKAKAKAKVAAKKAAAKARQAAQQETVFAKAKAKQALKDARAKAKAKAGPSLSVNDRLVIKETRPDQMQYGKGLAGANRSYAQHPQAAAGVHVGGFHPGVMRGPGHAMAFPHPGANALPPQAGLPFAPPSAAAAFHFHQMRAQQVGQQGGPARAPAPPGPHVFAPPPGAGMGMGLSAGGPGMNPFGWGARAGGLGGPRVKMEGPGTSGPVPFHVGTARQNAQPAAAAAAASSGARSSGQRWAYPPVKMETHDPTER</sequence>